<feature type="region of interest" description="Disordered" evidence="1">
    <location>
        <begin position="161"/>
        <end position="182"/>
    </location>
</feature>
<evidence type="ECO:0000256" key="1">
    <source>
        <dbReference type="SAM" id="MobiDB-lite"/>
    </source>
</evidence>
<dbReference type="EMBL" id="RJKE01000001">
    <property type="protein sequence ID" value="ROO87800.1"/>
    <property type="molecule type" value="Genomic_DNA"/>
</dbReference>
<comment type="caution">
    <text evidence="2">The sequence shown here is derived from an EMBL/GenBank/DDBJ whole genome shotgun (WGS) entry which is preliminary data.</text>
</comment>
<protein>
    <submittedName>
        <fullName evidence="2">Uncharacterized protein</fullName>
    </submittedName>
</protein>
<evidence type="ECO:0000313" key="2">
    <source>
        <dbReference type="EMBL" id="ROO87800.1"/>
    </source>
</evidence>
<sequence>MPTSQVPYSEQAESSQRRTSRFEAFEEAVRLASRWAQLVHPPNAGGDRPSVRQARDVLYREKMHLIGDAAKLRVEERWPGLFDQSKDREAWVVEIALRVAVELGLPDEARTPKPATSHLPLADRAEPAEEVEQIMVLLRPLAPDAIEDVLRHVTRRLLEEDLYKSAGDPAHPRQAASRAPRP</sequence>
<dbReference type="AlphaFoldDB" id="A0A3N1D2T5"/>
<name>A0A3N1D2T5_9ACTN</name>
<proteinExistence type="predicted"/>
<reference evidence="2 3" key="1">
    <citation type="submission" date="2018-11" db="EMBL/GenBank/DDBJ databases">
        <title>Sequencing the genomes of 1000 actinobacteria strains.</title>
        <authorList>
            <person name="Klenk H.-P."/>
        </authorList>
    </citation>
    <scope>NUCLEOTIDE SEQUENCE [LARGE SCALE GENOMIC DNA]</scope>
    <source>
        <strain evidence="2 3">DSM 44254</strain>
    </source>
</reference>
<gene>
    <name evidence="2" type="ORF">EDD29_5442</name>
</gene>
<dbReference type="RefSeq" id="WP_123667037.1">
    <property type="nucleotide sequence ID" value="NZ_RJKE01000001.1"/>
</dbReference>
<evidence type="ECO:0000313" key="3">
    <source>
        <dbReference type="Proteomes" id="UP000272400"/>
    </source>
</evidence>
<dbReference type="Proteomes" id="UP000272400">
    <property type="component" value="Unassembled WGS sequence"/>
</dbReference>
<accession>A0A3N1D2T5</accession>
<keyword evidence="3" id="KW-1185">Reference proteome</keyword>
<organism evidence="2 3">
    <name type="scientific">Actinocorallia herbida</name>
    <dbReference type="NCBI Taxonomy" id="58109"/>
    <lineage>
        <taxon>Bacteria</taxon>
        <taxon>Bacillati</taxon>
        <taxon>Actinomycetota</taxon>
        <taxon>Actinomycetes</taxon>
        <taxon>Streptosporangiales</taxon>
        <taxon>Thermomonosporaceae</taxon>
        <taxon>Actinocorallia</taxon>
    </lineage>
</organism>